<feature type="compositionally biased region" description="Gly residues" evidence="1">
    <location>
        <begin position="289"/>
        <end position="309"/>
    </location>
</feature>
<feature type="transmembrane region" description="Helical" evidence="2">
    <location>
        <begin position="46"/>
        <end position="69"/>
    </location>
</feature>
<feature type="region of interest" description="Disordered" evidence="1">
    <location>
        <begin position="280"/>
        <end position="309"/>
    </location>
</feature>
<proteinExistence type="predicted"/>
<comment type="caution">
    <text evidence="4">The sequence shown here is derived from an EMBL/GenBank/DDBJ whole genome shotgun (WGS) entry which is preliminary data.</text>
</comment>
<evidence type="ECO:0000313" key="5">
    <source>
        <dbReference type="Proteomes" id="UP001278500"/>
    </source>
</evidence>
<sequence>MSLTVTSETQKMPSASSQPTSSPSSSDEPVTTTSSQVNMVIRQDPFYITLDASALLAVSILTVLGMHFVHRALLEATVISVPIMLLIHNDYLNFLKLGPGGTPPTPAGYARLTFYRLFTIRDPLQAPERDPSQLPSAGILHMASNNTNDPTTGHNNDKAAASGQQGQGQGLLPYRPGPRPSVAGLAPQRQLNQAGPLPIYNALRSSLERLTARHPEKFVTATSCLEKHGFALFSRHPVNVCGNGEICHIHTHSDRSMHMSLHPDDIKEVLEKGWGERHPMAWSTRRSSGGSGSGKGNGNGKGTSGKAGGKGSWWGATAAGWWPVRSPVPETFTMVYAPRDEKDLRIVCKIIEAAIWYTACEKVEIVPESAEASV</sequence>
<dbReference type="EMBL" id="JAUEPP010000001">
    <property type="protein sequence ID" value="KAK3355163.1"/>
    <property type="molecule type" value="Genomic_DNA"/>
</dbReference>
<name>A0AAE0MWP4_9PEZI</name>
<reference evidence="4" key="1">
    <citation type="journal article" date="2023" name="Mol. Phylogenet. Evol.">
        <title>Genome-scale phylogeny and comparative genomics of the fungal order Sordariales.</title>
        <authorList>
            <person name="Hensen N."/>
            <person name="Bonometti L."/>
            <person name="Westerberg I."/>
            <person name="Brannstrom I.O."/>
            <person name="Guillou S."/>
            <person name="Cros-Aarteil S."/>
            <person name="Calhoun S."/>
            <person name="Haridas S."/>
            <person name="Kuo A."/>
            <person name="Mondo S."/>
            <person name="Pangilinan J."/>
            <person name="Riley R."/>
            <person name="LaButti K."/>
            <person name="Andreopoulos B."/>
            <person name="Lipzen A."/>
            <person name="Chen C."/>
            <person name="Yan M."/>
            <person name="Daum C."/>
            <person name="Ng V."/>
            <person name="Clum A."/>
            <person name="Steindorff A."/>
            <person name="Ohm R.A."/>
            <person name="Martin F."/>
            <person name="Silar P."/>
            <person name="Natvig D.O."/>
            <person name="Lalanne C."/>
            <person name="Gautier V."/>
            <person name="Ament-Velasquez S.L."/>
            <person name="Kruys A."/>
            <person name="Hutchinson M.I."/>
            <person name="Powell A.J."/>
            <person name="Barry K."/>
            <person name="Miller A.N."/>
            <person name="Grigoriev I.V."/>
            <person name="Debuchy R."/>
            <person name="Gladieux P."/>
            <person name="Hiltunen Thoren M."/>
            <person name="Johannesson H."/>
        </authorList>
    </citation>
    <scope>NUCLEOTIDE SEQUENCE</scope>
    <source>
        <strain evidence="4">CBS 560.94</strain>
    </source>
</reference>
<keyword evidence="2" id="KW-0472">Membrane</keyword>
<dbReference type="AlphaFoldDB" id="A0AAE0MWP4"/>
<protein>
    <recommendedName>
        <fullName evidence="3">Luciferase domain-containing protein</fullName>
    </recommendedName>
</protein>
<dbReference type="Proteomes" id="UP001278500">
    <property type="component" value="Unassembled WGS sequence"/>
</dbReference>
<dbReference type="RefSeq" id="XP_062686541.1">
    <property type="nucleotide sequence ID" value="XM_062823706.1"/>
</dbReference>
<gene>
    <name evidence="4" type="ORF">B0H65DRAFT_38448</name>
</gene>
<feature type="compositionally biased region" description="Polar residues" evidence="1">
    <location>
        <begin position="1"/>
        <end position="12"/>
    </location>
</feature>
<feature type="compositionally biased region" description="Low complexity" evidence="1">
    <location>
        <begin position="13"/>
        <end position="34"/>
    </location>
</feature>
<evidence type="ECO:0000259" key="3">
    <source>
        <dbReference type="Pfam" id="PF17648"/>
    </source>
</evidence>
<dbReference type="PANTHER" id="PTHR38695:SF1">
    <property type="entry name" value="AMINO ACID PERMEASE_ SLC12A DOMAIN-CONTAINING PROTEIN"/>
    <property type="match status" value="1"/>
</dbReference>
<evidence type="ECO:0000256" key="1">
    <source>
        <dbReference type="SAM" id="MobiDB-lite"/>
    </source>
</evidence>
<dbReference type="Pfam" id="PF17648">
    <property type="entry name" value="Luciferase"/>
    <property type="match status" value="1"/>
</dbReference>
<evidence type="ECO:0000256" key="2">
    <source>
        <dbReference type="SAM" id="Phobius"/>
    </source>
</evidence>
<dbReference type="InterPro" id="IPR040841">
    <property type="entry name" value="Luciferase_dom"/>
</dbReference>
<dbReference type="GeneID" id="87860860"/>
<feature type="compositionally biased region" description="Polar residues" evidence="1">
    <location>
        <begin position="143"/>
        <end position="154"/>
    </location>
</feature>
<reference evidence="4" key="2">
    <citation type="submission" date="2023-06" db="EMBL/GenBank/DDBJ databases">
        <authorList>
            <consortium name="Lawrence Berkeley National Laboratory"/>
            <person name="Haridas S."/>
            <person name="Hensen N."/>
            <person name="Bonometti L."/>
            <person name="Westerberg I."/>
            <person name="Brannstrom I.O."/>
            <person name="Guillou S."/>
            <person name="Cros-Aarteil S."/>
            <person name="Calhoun S."/>
            <person name="Kuo A."/>
            <person name="Mondo S."/>
            <person name="Pangilinan J."/>
            <person name="Riley R."/>
            <person name="Labutti K."/>
            <person name="Andreopoulos B."/>
            <person name="Lipzen A."/>
            <person name="Chen C."/>
            <person name="Yanf M."/>
            <person name="Daum C."/>
            <person name="Ng V."/>
            <person name="Clum A."/>
            <person name="Steindorff A."/>
            <person name="Ohm R."/>
            <person name="Martin F."/>
            <person name="Silar P."/>
            <person name="Natvig D."/>
            <person name="Lalanne C."/>
            <person name="Gautier V."/>
            <person name="Ament-Velasquez S.L."/>
            <person name="Kruys A."/>
            <person name="Hutchinson M.I."/>
            <person name="Powell A.J."/>
            <person name="Barry K."/>
            <person name="Miller A.N."/>
            <person name="Grigoriev I.V."/>
            <person name="Debuchy R."/>
            <person name="Gladieux P."/>
            <person name="Thoren M.H."/>
            <person name="Johannesson H."/>
        </authorList>
    </citation>
    <scope>NUCLEOTIDE SEQUENCE</scope>
    <source>
        <strain evidence="4">CBS 560.94</strain>
    </source>
</reference>
<feature type="region of interest" description="Disordered" evidence="1">
    <location>
        <begin position="1"/>
        <end position="34"/>
    </location>
</feature>
<keyword evidence="2" id="KW-0812">Transmembrane</keyword>
<feature type="domain" description="Luciferase" evidence="3">
    <location>
        <begin position="243"/>
        <end position="354"/>
    </location>
</feature>
<keyword evidence="2" id="KW-1133">Transmembrane helix</keyword>
<organism evidence="4 5">
    <name type="scientific">Neurospora tetraspora</name>
    <dbReference type="NCBI Taxonomy" id="94610"/>
    <lineage>
        <taxon>Eukaryota</taxon>
        <taxon>Fungi</taxon>
        <taxon>Dikarya</taxon>
        <taxon>Ascomycota</taxon>
        <taxon>Pezizomycotina</taxon>
        <taxon>Sordariomycetes</taxon>
        <taxon>Sordariomycetidae</taxon>
        <taxon>Sordariales</taxon>
        <taxon>Sordariaceae</taxon>
        <taxon>Neurospora</taxon>
    </lineage>
</organism>
<evidence type="ECO:0000313" key="4">
    <source>
        <dbReference type="EMBL" id="KAK3355163.1"/>
    </source>
</evidence>
<feature type="region of interest" description="Disordered" evidence="1">
    <location>
        <begin position="125"/>
        <end position="185"/>
    </location>
</feature>
<keyword evidence="5" id="KW-1185">Reference proteome</keyword>
<dbReference type="PANTHER" id="PTHR38695">
    <property type="entry name" value="AMINO ACID PERMEASE_ SLC12A DOMAIN-CONTAINING PROTEIN"/>
    <property type="match status" value="1"/>
</dbReference>
<accession>A0AAE0MWP4</accession>
<dbReference type="InterPro" id="IPR048273">
    <property type="entry name" value="Luciferase"/>
</dbReference>